<protein>
    <recommendedName>
        <fullName evidence="3">Serine kinase</fullName>
    </recommendedName>
</protein>
<dbReference type="Gene3D" id="3.40.50.300">
    <property type="entry name" value="P-loop containing nucleotide triphosphate hydrolases"/>
    <property type="match status" value="1"/>
</dbReference>
<reference evidence="1" key="1">
    <citation type="submission" date="2022-10" db="EMBL/GenBank/DDBJ databases">
        <title>The WGS of Solirubrobacter sp. CPCC 204708.</title>
        <authorList>
            <person name="Jiang Z."/>
        </authorList>
    </citation>
    <scope>NUCLEOTIDE SEQUENCE</scope>
    <source>
        <strain evidence="1">CPCC 204708</strain>
    </source>
</reference>
<evidence type="ECO:0000313" key="2">
    <source>
        <dbReference type="Proteomes" id="UP001147700"/>
    </source>
</evidence>
<proteinExistence type="predicted"/>
<evidence type="ECO:0000313" key="1">
    <source>
        <dbReference type="EMBL" id="MDA0139666.1"/>
    </source>
</evidence>
<sequence>MVDAPRARAGHAFGLALESDFDVLGLVPDAATERLPECSLRLVEGAALTAEWAGAGARSVLVEGAPEAPAATIDVHDELGYRLSARYFGTCVVRPGAARIDCAPPPVPAWRWQRFLVGRVLPFAAMHRGYEILHASAVALDGRVLAFAGARGWGKTSLAVNLVLGAGARLVTDDVLVLEVRDGRPFVHPGLGVTNLRPQEEQRLGAATAQLGDRLGRTGQTKSHYTVARESRALPLARLHLLGGGDEDAAVIRPARVTPVQLLGNAFLVGAREPASLAHLLATCGTVAETVEIVEVARGLVEGPAELATRLAA</sequence>
<comment type="caution">
    <text evidence="1">The sequence shown here is derived from an EMBL/GenBank/DDBJ whole genome shotgun (WGS) entry which is preliminary data.</text>
</comment>
<dbReference type="SUPFAM" id="SSF53795">
    <property type="entry name" value="PEP carboxykinase-like"/>
    <property type="match status" value="1"/>
</dbReference>
<dbReference type="Proteomes" id="UP001147700">
    <property type="component" value="Unassembled WGS sequence"/>
</dbReference>
<gene>
    <name evidence="1" type="ORF">OJ962_19350</name>
</gene>
<organism evidence="1 2">
    <name type="scientific">Solirubrobacter deserti</name>
    <dbReference type="NCBI Taxonomy" id="2282478"/>
    <lineage>
        <taxon>Bacteria</taxon>
        <taxon>Bacillati</taxon>
        <taxon>Actinomycetota</taxon>
        <taxon>Thermoleophilia</taxon>
        <taxon>Solirubrobacterales</taxon>
        <taxon>Solirubrobacteraceae</taxon>
        <taxon>Solirubrobacter</taxon>
    </lineage>
</organism>
<name>A0ABT4RMA1_9ACTN</name>
<dbReference type="InterPro" id="IPR027417">
    <property type="entry name" value="P-loop_NTPase"/>
</dbReference>
<evidence type="ECO:0008006" key="3">
    <source>
        <dbReference type="Google" id="ProtNLM"/>
    </source>
</evidence>
<dbReference type="RefSeq" id="WP_202955609.1">
    <property type="nucleotide sequence ID" value="NZ_JAPCID010000028.1"/>
</dbReference>
<keyword evidence="2" id="KW-1185">Reference proteome</keyword>
<accession>A0ABT4RMA1</accession>
<dbReference type="EMBL" id="JAPCID010000028">
    <property type="protein sequence ID" value="MDA0139666.1"/>
    <property type="molecule type" value="Genomic_DNA"/>
</dbReference>